<evidence type="ECO:0000313" key="2">
    <source>
        <dbReference type="Proteomes" id="UP000324800"/>
    </source>
</evidence>
<dbReference type="Proteomes" id="UP000324800">
    <property type="component" value="Unassembled WGS sequence"/>
</dbReference>
<protein>
    <submittedName>
        <fullName evidence="1">Uncharacterized protein</fullName>
    </submittedName>
</protein>
<dbReference type="AlphaFoldDB" id="A0A5J4WW24"/>
<organism evidence="1 2">
    <name type="scientific">Streblomastix strix</name>
    <dbReference type="NCBI Taxonomy" id="222440"/>
    <lineage>
        <taxon>Eukaryota</taxon>
        <taxon>Metamonada</taxon>
        <taxon>Preaxostyla</taxon>
        <taxon>Oxymonadida</taxon>
        <taxon>Streblomastigidae</taxon>
        <taxon>Streblomastix</taxon>
    </lineage>
</organism>
<gene>
    <name evidence="1" type="ORF">EZS28_005253</name>
</gene>
<name>A0A5J4WW24_9EUKA</name>
<proteinExistence type="predicted"/>
<comment type="caution">
    <text evidence="1">The sequence shown here is derived from an EMBL/GenBank/DDBJ whole genome shotgun (WGS) entry which is preliminary data.</text>
</comment>
<accession>A0A5J4WW24</accession>
<evidence type="ECO:0000313" key="1">
    <source>
        <dbReference type="EMBL" id="KAA6399218.1"/>
    </source>
</evidence>
<dbReference type="EMBL" id="SNRW01000796">
    <property type="protein sequence ID" value="KAA6399218.1"/>
    <property type="molecule type" value="Genomic_DNA"/>
</dbReference>
<reference evidence="1 2" key="1">
    <citation type="submission" date="2019-03" db="EMBL/GenBank/DDBJ databases">
        <title>Single cell metagenomics reveals metabolic interactions within the superorganism composed of flagellate Streblomastix strix and complex community of Bacteroidetes bacteria on its surface.</title>
        <authorList>
            <person name="Treitli S.C."/>
            <person name="Kolisko M."/>
            <person name="Husnik F."/>
            <person name="Keeling P."/>
            <person name="Hampl V."/>
        </authorList>
    </citation>
    <scope>NUCLEOTIDE SEQUENCE [LARGE SCALE GENOMIC DNA]</scope>
    <source>
        <strain evidence="1">ST1C</strain>
    </source>
</reference>
<sequence>MKSHFIYFQCREAEILSPCGGQVISYANFSTLRHIHIYMTEKCRFNSYTLGYIHLDKSLQRGRKQNASTTVEVRVCLVKASTSVTEAPDDLNFVMHACLMDGPLYDYWIPVFRRIEVSDRLQQYDDAYIHFWKFQNTASPEVLIVDLTSIQFYKAEIGHIQ</sequence>